<name>A0A6M3IFA6_9ZZZZ</name>
<gene>
    <name evidence="1" type="ORF">MM415B01929_0018</name>
</gene>
<proteinExistence type="predicted"/>
<sequence>MFMKNLAEVYEKKKEDEMSLMSCPYLIWFNQASYPLCKINHEHCKAHKWHMYCHQYDQWKKSNKAL</sequence>
<reference evidence="1" key="1">
    <citation type="submission" date="2020-03" db="EMBL/GenBank/DDBJ databases">
        <title>The deep terrestrial virosphere.</title>
        <authorList>
            <person name="Holmfeldt K."/>
            <person name="Nilsson E."/>
            <person name="Simone D."/>
            <person name="Lopez-Fernandez M."/>
            <person name="Wu X."/>
            <person name="de Brujin I."/>
            <person name="Lundin D."/>
            <person name="Andersson A."/>
            <person name="Bertilsson S."/>
            <person name="Dopson M."/>
        </authorList>
    </citation>
    <scope>NUCLEOTIDE SEQUENCE</scope>
    <source>
        <strain evidence="1">MM415B01929</strain>
    </source>
</reference>
<dbReference type="EMBL" id="MT141199">
    <property type="protein sequence ID" value="QJA56095.1"/>
    <property type="molecule type" value="Genomic_DNA"/>
</dbReference>
<protein>
    <submittedName>
        <fullName evidence="1">Uncharacterized protein</fullName>
    </submittedName>
</protein>
<dbReference type="AlphaFoldDB" id="A0A6M3IFA6"/>
<evidence type="ECO:0000313" key="1">
    <source>
        <dbReference type="EMBL" id="QJA56095.1"/>
    </source>
</evidence>
<organism evidence="1">
    <name type="scientific">viral metagenome</name>
    <dbReference type="NCBI Taxonomy" id="1070528"/>
    <lineage>
        <taxon>unclassified sequences</taxon>
        <taxon>metagenomes</taxon>
        <taxon>organismal metagenomes</taxon>
    </lineage>
</organism>
<accession>A0A6M3IFA6</accession>